<keyword evidence="2" id="KW-1003">Cell membrane</keyword>
<feature type="transmembrane region" description="Helical" evidence="8">
    <location>
        <begin position="187"/>
        <end position="206"/>
    </location>
</feature>
<evidence type="ECO:0000256" key="3">
    <source>
        <dbReference type="ARBA" id="ARBA00022676"/>
    </source>
</evidence>
<proteinExistence type="predicted"/>
<gene>
    <name evidence="10" type="ORF">ACFQ39_05080</name>
</gene>
<dbReference type="InterPro" id="IPR038731">
    <property type="entry name" value="RgtA/B/C-like"/>
</dbReference>
<evidence type="ECO:0000256" key="5">
    <source>
        <dbReference type="ARBA" id="ARBA00022692"/>
    </source>
</evidence>
<keyword evidence="3 10" id="KW-0328">Glycosyltransferase</keyword>
<feature type="transmembrane region" description="Helical" evidence="8">
    <location>
        <begin position="287"/>
        <end position="306"/>
    </location>
</feature>
<keyword evidence="7 8" id="KW-0472">Membrane</keyword>
<feature type="transmembrane region" description="Helical" evidence="8">
    <location>
        <begin position="231"/>
        <end position="252"/>
    </location>
</feature>
<dbReference type="Proteomes" id="UP001597201">
    <property type="component" value="Unassembled WGS sequence"/>
</dbReference>
<evidence type="ECO:0000256" key="1">
    <source>
        <dbReference type="ARBA" id="ARBA00004651"/>
    </source>
</evidence>
<evidence type="ECO:0000259" key="9">
    <source>
        <dbReference type="Pfam" id="PF13231"/>
    </source>
</evidence>
<evidence type="ECO:0000313" key="11">
    <source>
        <dbReference type="Proteomes" id="UP001597201"/>
    </source>
</evidence>
<feature type="transmembrane region" description="Helical" evidence="8">
    <location>
        <begin position="101"/>
        <end position="120"/>
    </location>
</feature>
<protein>
    <submittedName>
        <fullName evidence="10">ArnT family glycosyltransferase</fullName>
        <ecNumber evidence="10">2.4.-.-</ecNumber>
    </submittedName>
</protein>
<keyword evidence="11" id="KW-1185">Reference proteome</keyword>
<sequence length="561" mass="65805">MKYLKRPEFQFALLILFFFVINLCQGYFTRLFEDEAYYFVWSKDLAFGYFDHPPLVALWVKFSSFFFQNELGVRFFSVLSFTVLLIMVWKLIEHPKKSEFVWLYFALIFSVAFLQVFGFITTPDTPLLMFTALFFYFYKRFLVKVNWFSIIGLGLTMSGMLYSKYHGLLVIIFVVLSNLKLLTNFRFWTAVLIAFIAFTPHLFWQYQNDFPSIRYHLLERAKKPYSLDKTLLHFVNQIAIVGLTFPVVYAAFFKQKARNKFERALKFVWFGFFFFFLYSTLNTTPQAQWTVVGLISLIVITFPFFVENEQWRKWLLILAGINFLVIIIARILLMAPSISPIELEPQWSENWVEEVKEKTQGKPLVFVNSYRGASIYNFYTGIKTHSYSILKGRKSQYDLSHFEDHMQHENVFAVGTLIEGTPAAKRNSSSDKWINIIPIENYQTYQKLQCIIEIPSFELKENERFEFSLVVKSIYPESVDWSNTVFFGVFQGEKNKILAKIPLIIESLPVLKQADTFLLSASFIVPTIVEKEDVTFRVGLGFYDLPEGFQGNKIPVEFISK</sequence>
<evidence type="ECO:0000313" key="10">
    <source>
        <dbReference type="EMBL" id="MFD1314979.1"/>
    </source>
</evidence>
<evidence type="ECO:0000256" key="8">
    <source>
        <dbReference type="SAM" id="Phobius"/>
    </source>
</evidence>
<evidence type="ECO:0000256" key="4">
    <source>
        <dbReference type="ARBA" id="ARBA00022679"/>
    </source>
</evidence>
<feature type="transmembrane region" description="Helical" evidence="8">
    <location>
        <begin position="264"/>
        <end position="281"/>
    </location>
</feature>
<keyword evidence="6 8" id="KW-1133">Transmembrane helix</keyword>
<name>A0ABW3Y054_9FLAO</name>
<dbReference type="RefSeq" id="WP_377176903.1">
    <property type="nucleotide sequence ID" value="NZ_JBHTMY010000002.1"/>
</dbReference>
<dbReference type="PANTHER" id="PTHR33908">
    <property type="entry name" value="MANNOSYLTRANSFERASE YKCB-RELATED"/>
    <property type="match status" value="1"/>
</dbReference>
<dbReference type="PANTHER" id="PTHR33908:SF11">
    <property type="entry name" value="MEMBRANE PROTEIN"/>
    <property type="match status" value="1"/>
</dbReference>
<dbReference type="EC" id="2.4.-.-" evidence="10"/>
<keyword evidence="5 8" id="KW-0812">Transmembrane</keyword>
<keyword evidence="4 10" id="KW-0808">Transferase</keyword>
<comment type="caution">
    <text evidence="10">The sequence shown here is derived from an EMBL/GenBank/DDBJ whole genome shotgun (WGS) entry which is preliminary data.</text>
</comment>
<dbReference type="GO" id="GO:0016757">
    <property type="term" value="F:glycosyltransferase activity"/>
    <property type="evidence" value="ECO:0007669"/>
    <property type="project" value="UniProtKB-KW"/>
</dbReference>
<organism evidence="10 11">
    <name type="scientific">Namhaeicola litoreus</name>
    <dbReference type="NCBI Taxonomy" id="1052145"/>
    <lineage>
        <taxon>Bacteria</taxon>
        <taxon>Pseudomonadati</taxon>
        <taxon>Bacteroidota</taxon>
        <taxon>Flavobacteriia</taxon>
        <taxon>Flavobacteriales</taxon>
        <taxon>Flavobacteriaceae</taxon>
        <taxon>Namhaeicola</taxon>
    </lineage>
</organism>
<dbReference type="InterPro" id="IPR050297">
    <property type="entry name" value="LipidA_mod_glycosyltrf_83"/>
</dbReference>
<evidence type="ECO:0000256" key="2">
    <source>
        <dbReference type="ARBA" id="ARBA00022475"/>
    </source>
</evidence>
<evidence type="ECO:0000256" key="7">
    <source>
        <dbReference type="ARBA" id="ARBA00023136"/>
    </source>
</evidence>
<dbReference type="Pfam" id="PF13231">
    <property type="entry name" value="PMT_2"/>
    <property type="match status" value="1"/>
</dbReference>
<dbReference type="EMBL" id="JBHTMY010000002">
    <property type="protein sequence ID" value="MFD1314979.1"/>
    <property type="molecule type" value="Genomic_DNA"/>
</dbReference>
<feature type="transmembrane region" description="Helical" evidence="8">
    <location>
        <begin position="313"/>
        <end position="333"/>
    </location>
</feature>
<comment type="subcellular location">
    <subcellularLocation>
        <location evidence="1">Cell membrane</location>
        <topology evidence="1">Multi-pass membrane protein</topology>
    </subcellularLocation>
</comment>
<feature type="transmembrane region" description="Helical" evidence="8">
    <location>
        <begin position="147"/>
        <end position="175"/>
    </location>
</feature>
<reference evidence="11" key="1">
    <citation type="journal article" date="2019" name="Int. J. Syst. Evol. Microbiol.">
        <title>The Global Catalogue of Microorganisms (GCM) 10K type strain sequencing project: providing services to taxonomists for standard genome sequencing and annotation.</title>
        <authorList>
            <consortium name="The Broad Institute Genomics Platform"/>
            <consortium name="The Broad Institute Genome Sequencing Center for Infectious Disease"/>
            <person name="Wu L."/>
            <person name="Ma J."/>
        </authorList>
    </citation>
    <scope>NUCLEOTIDE SEQUENCE [LARGE SCALE GENOMIC DNA]</scope>
    <source>
        <strain evidence="11">CCUG 61485</strain>
    </source>
</reference>
<feature type="transmembrane region" description="Helical" evidence="8">
    <location>
        <begin position="71"/>
        <end position="89"/>
    </location>
</feature>
<feature type="domain" description="Glycosyltransferase RgtA/B/C/D-like" evidence="9">
    <location>
        <begin position="51"/>
        <end position="204"/>
    </location>
</feature>
<evidence type="ECO:0000256" key="6">
    <source>
        <dbReference type="ARBA" id="ARBA00022989"/>
    </source>
</evidence>
<accession>A0ABW3Y054</accession>